<sequence>MILSELKQCIDAQGSVSRKELAKQFHLSEDGVDAMLSVWIKKGLVSRLVDTNQAKHVTRVRYAKVESNSLAMTVTM</sequence>
<accession>A0A4Y8WEM9</accession>
<feature type="domain" description="Transcriptional regulator HTH-type FeoC" evidence="1">
    <location>
        <begin position="2"/>
        <end position="53"/>
    </location>
</feature>
<name>A0A4Y8WEM9_9VIBR</name>
<dbReference type="EMBL" id="SATR01000018">
    <property type="protein sequence ID" value="TFH91234.1"/>
    <property type="molecule type" value="Genomic_DNA"/>
</dbReference>
<comment type="caution">
    <text evidence="2">The sequence shown here is derived from an EMBL/GenBank/DDBJ whole genome shotgun (WGS) entry which is preliminary data.</text>
</comment>
<dbReference type="Gene3D" id="1.10.10.10">
    <property type="entry name" value="Winged helix-like DNA-binding domain superfamily/Winged helix DNA-binding domain"/>
    <property type="match status" value="1"/>
</dbReference>
<evidence type="ECO:0000313" key="3">
    <source>
        <dbReference type="Proteomes" id="UP000297753"/>
    </source>
</evidence>
<organism evidence="2 3">
    <name type="scientific">Vibrio ouci</name>
    <dbReference type="NCBI Taxonomy" id="2499078"/>
    <lineage>
        <taxon>Bacteria</taxon>
        <taxon>Pseudomonadati</taxon>
        <taxon>Pseudomonadota</taxon>
        <taxon>Gammaproteobacteria</taxon>
        <taxon>Vibrionales</taxon>
        <taxon>Vibrionaceae</taxon>
        <taxon>Vibrio</taxon>
    </lineage>
</organism>
<dbReference type="InterPro" id="IPR015102">
    <property type="entry name" value="Tscrpt_reg_HTH_FeoC"/>
</dbReference>
<dbReference type="InterPro" id="IPR036390">
    <property type="entry name" value="WH_DNA-bd_sf"/>
</dbReference>
<proteinExistence type="predicted"/>
<evidence type="ECO:0000259" key="1">
    <source>
        <dbReference type="Pfam" id="PF09012"/>
    </source>
</evidence>
<dbReference type="SUPFAM" id="SSF46785">
    <property type="entry name" value="Winged helix' DNA-binding domain"/>
    <property type="match status" value="1"/>
</dbReference>
<protein>
    <submittedName>
        <fullName evidence="2">Iron transporter FeoC</fullName>
    </submittedName>
</protein>
<gene>
    <name evidence="2" type="ORF">ELS82_13130</name>
</gene>
<evidence type="ECO:0000313" key="2">
    <source>
        <dbReference type="EMBL" id="TFH91234.1"/>
    </source>
</evidence>
<dbReference type="Proteomes" id="UP000297753">
    <property type="component" value="Unassembled WGS sequence"/>
</dbReference>
<reference evidence="2 3" key="1">
    <citation type="submission" date="2019-01" db="EMBL/GenBank/DDBJ databases">
        <title>Vibrio BEI176 sp. nov, a marine bacterium isolated from China: eastern marignal seas.</title>
        <authorList>
            <person name="Li B."/>
        </authorList>
    </citation>
    <scope>NUCLEOTIDE SEQUENCE [LARGE SCALE GENOMIC DNA]</scope>
    <source>
        <strain evidence="2 3">BEI176</strain>
    </source>
</reference>
<dbReference type="Pfam" id="PF09012">
    <property type="entry name" value="FeoC"/>
    <property type="match status" value="1"/>
</dbReference>
<dbReference type="OrthoDB" id="467062at2"/>
<dbReference type="AlphaFoldDB" id="A0A4Y8WEM9"/>
<dbReference type="RefSeq" id="WP_134835868.1">
    <property type="nucleotide sequence ID" value="NZ_SATR01000018.1"/>
</dbReference>
<keyword evidence="3" id="KW-1185">Reference proteome</keyword>
<dbReference type="InterPro" id="IPR036388">
    <property type="entry name" value="WH-like_DNA-bd_sf"/>
</dbReference>